<dbReference type="Proteomes" id="UP001303760">
    <property type="component" value="Unassembled WGS sequence"/>
</dbReference>
<dbReference type="InterPro" id="IPR001680">
    <property type="entry name" value="WD40_rpt"/>
</dbReference>
<proteinExistence type="predicted"/>
<dbReference type="InterPro" id="IPR036322">
    <property type="entry name" value="WD40_repeat_dom_sf"/>
</dbReference>
<keyword evidence="2" id="KW-0677">Repeat</keyword>
<evidence type="ECO:0000256" key="1">
    <source>
        <dbReference type="ARBA" id="ARBA00022574"/>
    </source>
</evidence>
<reference evidence="4" key="1">
    <citation type="journal article" date="2023" name="Mol. Phylogenet. Evol.">
        <title>Genome-scale phylogeny and comparative genomics of the fungal order Sordariales.</title>
        <authorList>
            <person name="Hensen N."/>
            <person name="Bonometti L."/>
            <person name="Westerberg I."/>
            <person name="Brannstrom I.O."/>
            <person name="Guillou S."/>
            <person name="Cros-Aarteil S."/>
            <person name="Calhoun S."/>
            <person name="Haridas S."/>
            <person name="Kuo A."/>
            <person name="Mondo S."/>
            <person name="Pangilinan J."/>
            <person name="Riley R."/>
            <person name="LaButti K."/>
            <person name="Andreopoulos B."/>
            <person name="Lipzen A."/>
            <person name="Chen C."/>
            <person name="Yan M."/>
            <person name="Daum C."/>
            <person name="Ng V."/>
            <person name="Clum A."/>
            <person name="Steindorff A."/>
            <person name="Ohm R.A."/>
            <person name="Martin F."/>
            <person name="Silar P."/>
            <person name="Natvig D.O."/>
            <person name="Lalanne C."/>
            <person name="Gautier V."/>
            <person name="Ament-Velasquez S.L."/>
            <person name="Kruys A."/>
            <person name="Hutchinson M.I."/>
            <person name="Powell A.J."/>
            <person name="Barry K."/>
            <person name="Miller A.N."/>
            <person name="Grigoriev I.V."/>
            <person name="Debuchy R."/>
            <person name="Gladieux P."/>
            <person name="Hiltunen Thoren M."/>
            <person name="Johannesson H."/>
        </authorList>
    </citation>
    <scope>NUCLEOTIDE SEQUENCE</scope>
    <source>
        <strain evidence="4">CBS 532.94</strain>
    </source>
</reference>
<comment type="caution">
    <text evidence="4">The sequence shown here is derived from an EMBL/GenBank/DDBJ whole genome shotgun (WGS) entry which is preliminary data.</text>
</comment>
<dbReference type="InterPro" id="IPR020472">
    <property type="entry name" value="WD40_PAC1"/>
</dbReference>
<keyword evidence="1 3" id="KW-0853">WD repeat</keyword>
<dbReference type="Pfam" id="PF00400">
    <property type="entry name" value="WD40"/>
    <property type="match status" value="3"/>
</dbReference>
<reference evidence="4" key="2">
    <citation type="submission" date="2023-05" db="EMBL/GenBank/DDBJ databases">
        <authorList>
            <consortium name="Lawrence Berkeley National Laboratory"/>
            <person name="Steindorff A."/>
            <person name="Hensen N."/>
            <person name="Bonometti L."/>
            <person name="Westerberg I."/>
            <person name="Brannstrom I.O."/>
            <person name="Guillou S."/>
            <person name="Cros-Aarteil S."/>
            <person name="Calhoun S."/>
            <person name="Haridas S."/>
            <person name="Kuo A."/>
            <person name="Mondo S."/>
            <person name="Pangilinan J."/>
            <person name="Riley R."/>
            <person name="Labutti K."/>
            <person name="Andreopoulos B."/>
            <person name="Lipzen A."/>
            <person name="Chen C."/>
            <person name="Yanf M."/>
            <person name="Daum C."/>
            <person name="Ng V."/>
            <person name="Clum A."/>
            <person name="Ohm R."/>
            <person name="Martin F."/>
            <person name="Silar P."/>
            <person name="Natvig D."/>
            <person name="Lalanne C."/>
            <person name="Gautier V."/>
            <person name="Ament-Velasquez S.L."/>
            <person name="Kruys A."/>
            <person name="Hutchinson M.I."/>
            <person name="Powell A.J."/>
            <person name="Barry K."/>
            <person name="Miller A.N."/>
            <person name="Grigoriev I.V."/>
            <person name="Debuchy R."/>
            <person name="Gladieux P."/>
            <person name="Thoren M.H."/>
            <person name="Johannesson H."/>
        </authorList>
    </citation>
    <scope>NUCLEOTIDE SEQUENCE</scope>
    <source>
        <strain evidence="4">CBS 532.94</strain>
    </source>
</reference>
<feature type="repeat" description="WD" evidence="3">
    <location>
        <begin position="25"/>
        <end position="66"/>
    </location>
</feature>
<evidence type="ECO:0000313" key="4">
    <source>
        <dbReference type="EMBL" id="KAK4238954.1"/>
    </source>
</evidence>
<evidence type="ECO:0000313" key="5">
    <source>
        <dbReference type="Proteomes" id="UP001303760"/>
    </source>
</evidence>
<name>A0AAN7HG06_9PEZI</name>
<evidence type="ECO:0000256" key="3">
    <source>
        <dbReference type="PROSITE-ProRule" id="PRU00221"/>
    </source>
</evidence>
<dbReference type="SUPFAM" id="SSF50978">
    <property type="entry name" value="WD40 repeat-like"/>
    <property type="match status" value="1"/>
</dbReference>
<keyword evidence="5" id="KW-1185">Reference proteome</keyword>
<feature type="repeat" description="WD" evidence="3">
    <location>
        <begin position="113"/>
        <end position="158"/>
    </location>
</feature>
<sequence>MAYGAGKPLGSSASNGLLDKDVEFPKGPEDTISALRWSPVSNHLAASSWDGKVYIYDASNSTSTTSIRGVAAITVGAPVLGCDFSKDGTIAAGAAADKTIQLMDLNSSQTMKLEGHAAPVRAVRFVEVPSANAPIIASGSWDKTVRYWDLRQPQPIGKIQLSERVYAMDAAGPLLFAATADNQLHLVDLRANPLQLWRSTKSPLAHQTTTASVSSDGSRWAIGSIEGRTAAQAADEKDKSFENLSFKCHRESSPAKKNQTDVYAVNAVCYSPAHKDLLATGGSDSTYHIWDVQTHRRLRAFPKVSGPVTALSFRRDGMALAYAVGYDWSKGYMHNKPETEKKIVLHVFGEVLKK</sequence>
<dbReference type="PROSITE" id="PS50294">
    <property type="entry name" value="WD_REPEATS_REGION"/>
    <property type="match status" value="1"/>
</dbReference>
<dbReference type="PRINTS" id="PR00320">
    <property type="entry name" value="GPROTEINBRPT"/>
</dbReference>
<dbReference type="SMART" id="SM00320">
    <property type="entry name" value="WD40"/>
    <property type="match status" value="6"/>
</dbReference>
<gene>
    <name evidence="4" type="ORF">C8A03DRAFT_14639</name>
</gene>
<dbReference type="InterPro" id="IPR015943">
    <property type="entry name" value="WD40/YVTN_repeat-like_dom_sf"/>
</dbReference>
<dbReference type="PANTHER" id="PTHR10971">
    <property type="entry name" value="MRNA EXPORT FACTOR AND BUB3"/>
    <property type="match status" value="1"/>
</dbReference>
<dbReference type="AlphaFoldDB" id="A0AAN7HG06"/>
<dbReference type="Gene3D" id="2.130.10.10">
    <property type="entry name" value="YVTN repeat-like/Quinoprotein amine dehydrogenase"/>
    <property type="match status" value="1"/>
</dbReference>
<dbReference type="PROSITE" id="PS50082">
    <property type="entry name" value="WD_REPEATS_2"/>
    <property type="match status" value="3"/>
</dbReference>
<protein>
    <submittedName>
        <fullName evidence="4">WD40-repeat-containing domain protein</fullName>
    </submittedName>
</protein>
<feature type="repeat" description="WD" evidence="3">
    <location>
        <begin position="265"/>
        <end position="300"/>
    </location>
</feature>
<evidence type="ECO:0000256" key="2">
    <source>
        <dbReference type="ARBA" id="ARBA00022737"/>
    </source>
</evidence>
<accession>A0AAN7HG06</accession>
<organism evidence="4 5">
    <name type="scientific">Achaetomium macrosporum</name>
    <dbReference type="NCBI Taxonomy" id="79813"/>
    <lineage>
        <taxon>Eukaryota</taxon>
        <taxon>Fungi</taxon>
        <taxon>Dikarya</taxon>
        <taxon>Ascomycota</taxon>
        <taxon>Pezizomycotina</taxon>
        <taxon>Sordariomycetes</taxon>
        <taxon>Sordariomycetidae</taxon>
        <taxon>Sordariales</taxon>
        <taxon>Chaetomiaceae</taxon>
        <taxon>Achaetomium</taxon>
    </lineage>
</organism>
<dbReference type="EMBL" id="MU860078">
    <property type="protein sequence ID" value="KAK4238954.1"/>
    <property type="molecule type" value="Genomic_DNA"/>
</dbReference>